<dbReference type="FunFam" id="3.40.50.720:FF:000084">
    <property type="entry name" value="Short-chain dehydrogenase reductase"/>
    <property type="match status" value="1"/>
</dbReference>
<dbReference type="GO" id="GO:0016491">
    <property type="term" value="F:oxidoreductase activity"/>
    <property type="evidence" value="ECO:0007669"/>
    <property type="project" value="UniProtKB-KW"/>
</dbReference>
<keyword evidence="4" id="KW-1133">Transmembrane helix</keyword>
<comment type="caution">
    <text evidence="5">The sequence shown here is derived from an EMBL/GenBank/DDBJ whole genome shotgun (WGS) entry which is preliminary data.</text>
</comment>
<dbReference type="PRINTS" id="PR00080">
    <property type="entry name" value="SDRFAMILY"/>
</dbReference>
<dbReference type="InterPro" id="IPR002347">
    <property type="entry name" value="SDR_fam"/>
</dbReference>
<feature type="transmembrane region" description="Helical" evidence="4">
    <location>
        <begin position="155"/>
        <end position="173"/>
    </location>
</feature>
<dbReference type="PANTHER" id="PTHR42879:SF2">
    <property type="entry name" value="3-OXOACYL-[ACYL-CARRIER-PROTEIN] REDUCTASE FABG"/>
    <property type="match status" value="1"/>
</dbReference>
<keyword evidence="4" id="KW-0472">Membrane</keyword>
<dbReference type="InterPro" id="IPR036291">
    <property type="entry name" value="NAD(P)-bd_dom_sf"/>
</dbReference>
<gene>
    <name evidence="5" type="ORF">CLOBOL_03432</name>
</gene>
<dbReference type="eggNOG" id="COG1028">
    <property type="taxonomic scope" value="Bacteria"/>
</dbReference>
<protein>
    <recommendedName>
        <fullName evidence="7">SDR family oxidoreductase</fullName>
    </recommendedName>
</protein>
<proteinExistence type="inferred from homology"/>
<organism evidence="5 6">
    <name type="scientific">Enterocloster bolteae (strain ATCC BAA-613 / DSM 15670 / CCUG 46953 / JCM 12243 / WAL 16351)</name>
    <name type="common">Clostridium bolteae</name>
    <dbReference type="NCBI Taxonomy" id="411902"/>
    <lineage>
        <taxon>Bacteria</taxon>
        <taxon>Bacillati</taxon>
        <taxon>Bacillota</taxon>
        <taxon>Clostridia</taxon>
        <taxon>Lachnospirales</taxon>
        <taxon>Lachnospiraceae</taxon>
        <taxon>Enterocloster</taxon>
    </lineage>
</organism>
<keyword evidence="4" id="KW-0812">Transmembrane</keyword>
<evidence type="ECO:0000256" key="1">
    <source>
        <dbReference type="ARBA" id="ARBA00006484"/>
    </source>
</evidence>
<dbReference type="InterPro" id="IPR020904">
    <property type="entry name" value="Sc_DH/Rdtase_CS"/>
</dbReference>
<dbReference type="GO" id="GO:0008206">
    <property type="term" value="P:bile acid metabolic process"/>
    <property type="evidence" value="ECO:0007669"/>
    <property type="project" value="UniProtKB-ARBA"/>
</dbReference>
<dbReference type="Pfam" id="PF13561">
    <property type="entry name" value="adh_short_C2"/>
    <property type="match status" value="1"/>
</dbReference>
<dbReference type="PaxDb" id="411902-CLOBOL_03432"/>
<dbReference type="PROSITE" id="PS00061">
    <property type="entry name" value="ADH_SHORT"/>
    <property type="match status" value="1"/>
</dbReference>
<accession>A8RST3</accession>
<dbReference type="EMBL" id="ABCC02000030">
    <property type="protein sequence ID" value="EDP16280.1"/>
    <property type="molecule type" value="Genomic_DNA"/>
</dbReference>
<evidence type="ECO:0000313" key="6">
    <source>
        <dbReference type="Proteomes" id="UP000005396"/>
    </source>
</evidence>
<dbReference type="HOGENOM" id="CLU_010194_1_1_9"/>
<sequence>MLWKQKQKRIFNMSNFIDKFSLAGKKAIVTGGAKGLCNGMAQALHDAGAEVVLLDILDMVEDSAGEMAKKGPMVHAVRGDLTKTEELENIYNECLENLGGRVDILLNGAGIQFRAPAVDFPHDRWEKIIALNMNAVFYMSQLAGKTMLAQKYGKIINIASMTAFFASVLIPAYSASKGGVAQITKALSNEWAGQGVNVNAIAPGYMATELTANIKEVNPKQYEEITSRIPAGRWGRMEDLQGLAVFLASDASAYISGAVIPVDGGFMGK</sequence>
<dbReference type="InterPro" id="IPR050259">
    <property type="entry name" value="SDR"/>
</dbReference>
<keyword evidence="3" id="KW-0443">Lipid metabolism</keyword>
<dbReference type="AlphaFoldDB" id="A8RST3"/>
<dbReference type="PRINTS" id="PR00081">
    <property type="entry name" value="GDHRDH"/>
</dbReference>
<dbReference type="SUPFAM" id="SSF51735">
    <property type="entry name" value="NAD(P)-binding Rossmann-fold domains"/>
    <property type="match status" value="1"/>
</dbReference>
<evidence type="ECO:0000256" key="4">
    <source>
        <dbReference type="SAM" id="Phobius"/>
    </source>
</evidence>
<name>A8RST3_ENTBW</name>
<dbReference type="Gene3D" id="3.40.50.720">
    <property type="entry name" value="NAD(P)-binding Rossmann-like Domain"/>
    <property type="match status" value="1"/>
</dbReference>
<dbReference type="Proteomes" id="UP000005396">
    <property type="component" value="Unassembled WGS sequence"/>
</dbReference>
<evidence type="ECO:0000313" key="5">
    <source>
        <dbReference type="EMBL" id="EDP16280.1"/>
    </source>
</evidence>
<dbReference type="PANTHER" id="PTHR42879">
    <property type="entry name" value="3-OXOACYL-(ACYL-CARRIER-PROTEIN) REDUCTASE"/>
    <property type="match status" value="1"/>
</dbReference>
<evidence type="ECO:0000256" key="2">
    <source>
        <dbReference type="ARBA" id="ARBA00023002"/>
    </source>
</evidence>
<reference evidence="5 6" key="1">
    <citation type="submission" date="2007-08" db="EMBL/GenBank/DDBJ databases">
        <authorList>
            <person name="Fulton L."/>
            <person name="Clifton S."/>
            <person name="Fulton B."/>
            <person name="Xu J."/>
            <person name="Minx P."/>
            <person name="Pepin K.H."/>
            <person name="Johnson M."/>
            <person name="Thiruvilangam P."/>
            <person name="Bhonagiri V."/>
            <person name="Nash W.E."/>
            <person name="Mardis E.R."/>
            <person name="Wilson R.K."/>
        </authorList>
    </citation>
    <scope>NUCLEOTIDE SEQUENCE [LARGE SCALE GENOMIC DNA]</scope>
    <source>
        <strain evidence="6">ATCC BAA-613 / DSM 15670 / CCUG 46953 / JCM 12243 / WAL 16351</strain>
    </source>
</reference>
<reference evidence="5 6" key="2">
    <citation type="submission" date="2007-09" db="EMBL/GenBank/DDBJ databases">
        <title>Draft genome sequence of Clostridium bolteae (ATCC BAA-613).</title>
        <authorList>
            <person name="Sudarsanam P."/>
            <person name="Ley R."/>
            <person name="Guruge J."/>
            <person name="Turnbaugh P.J."/>
            <person name="Mahowald M."/>
            <person name="Liep D."/>
            <person name="Gordon J."/>
        </authorList>
    </citation>
    <scope>NUCLEOTIDE SEQUENCE [LARGE SCALE GENOMIC DNA]</scope>
    <source>
        <strain evidence="6">ATCC BAA-613 / DSM 15670 / CCUG 46953 / JCM 12243 / WAL 16351</strain>
    </source>
</reference>
<keyword evidence="3" id="KW-0753">Steroid metabolism</keyword>
<keyword evidence="2" id="KW-0560">Oxidoreductase</keyword>
<evidence type="ECO:0000256" key="3">
    <source>
        <dbReference type="ARBA" id="ARBA00023221"/>
    </source>
</evidence>
<comment type="similarity">
    <text evidence="1">Belongs to the short-chain dehydrogenases/reductases (SDR) family.</text>
</comment>
<evidence type="ECO:0008006" key="7">
    <source>
        <dbReference type="Google" id="ProtNLM"/>
    </source>
</evidence>